<dbReference type="PROSITE" id="PS50929">
    <property type="entry name" value="ABC_TM1F"/>
    <property type="match status" value="1"/>
</dbReference>
<evidence type="ECO:0000313" key="11">
    <source>
        <dbReference type="Proteomes" id="UP001239085"/>
    </source>
</evidence>
<feature type="domain" description="ABC transmembrane type-1" evidence="9">
    <location>
        <begin position="27"/>
        <end position="325"/>
    </location>
</feature>
<name>A0ABU0PB97_9MICO</name>
<evidence type="ECO:0000259" key="9">
    <source>
        <dbReference type="PROSITE" id="PS50929"/>
    </source>
</evidence>
<dbReference type="SMART" id="SM00382">
    <property type="entry name" value="AAA"/>
    <property type="match status" value="1"/>
</dbReference>
<dbReference type="Gene3D" id="1.20.1560.10">
    <property type="entry name" value="ABC transporter type 1, transmembrane domain"/>
    <property type="match status" value="1"/>
</dbReference>
<keyword evidence="5 7" id="KW-1133">Transmembrane helix</keyword>
<comment type="caution">
    <text evidence="10">The sequence shown here is derived from an EMBL/GenBank/DDBJ whole genome shotgun (WGS) entry which is preliminary data.</text>
</comment>
<evidence type="ECO:0000256" key="2">
    <source>
        <dbReference type="ARBA" id="ARBA00022692"/>
    </source>
</evidence>
<dbReference type="RefSeq" id="WP_307362515.1">
    <property type="nucleotide sequence ID" value="NZ_JAUSXK010000001.1"/>
</dbReference>
<dbReference type="InterPro" id="IPR011527">
    <property type="entry name" value="ABC1_TM_dom"/>
</dbReference>
<dbReference type="Proteomes" id="UP001239085">
    <property type="component" value="Unassembled WGS sequence"/>
</dbReference>
<dbReference type="InterPro" id="IPR003439">
    <property type="entry name" value="ABC_transporter-like_ATP-bd"/>
</dbReference>
<organism evidence="10 11">
    <name type="scientific">Microbacterium murale</name>
    <dbReference type="NCBI Taxonomy" id="1081040"/>
    <lineage>
        <taxon>Bacteria</taxon>
        <taxon>Bacillati</taxon>
        <taxon>Actinomycetota</taxon>
        <taxon>Actinomycetes</taxon>
        <taxon>Micrococcales</taxon>
        <taxon>Microbacteriaceae</taxon>
        <taxon>Microbacterium</taxon>
    </lineage>
</organism>
<keyword evidence="3" id="KW-0547">Nucleotide-binding</keyword>
<dbReference type="SUPFAM" id="SSF90123">
    <property type="entry name" value="ABC transporter transmembrane region"/>
    <property type="match status" value="1"/>
</dbReference>
<evidence type="ECO:0000256" key="3">
    <source>
        <dbReference type="ARBA" id="ARBA00022741"/>
    </source>
</evidence>
<dbReference type="PROSITE" id="PS00211">
    <property type="entry name" value="ABC_TRANSPORTER_1"/>
    <property type="match status" value="1"/>
</dbReference>
<keyword evidence="4" id="KW-0067">ATP-binding</keyword>
<evidence type="ECO:0000256" key="5">
    <source>
        <dbReference type="ARBA" id="ARBA00022989"/>
    </source>
</evidence>
<dbReference type="InterPro" id="IPR017871">
    <property type="entry name" value="ABC_transporter-like_CS"/>
</dbReference>
<feature type="transmembrane region" description="Helical" evidence="7">
    <location>
        <begin position="151"/>
        <end position="175"/>
    </location>
</feature>
<feature type="transmembrane region" description="Helical" evidence="7">
    <location>
        <begin position="269"/>
        <end position="286"/>
    </location>
</feature>
<keyword evidence="2 7" id="KW-0812">Transmembrane</keyword>
<dbReference type="Gene3D" id="3.40.50.300">
    <property type="entry name" value="P-loop containing nucleotide triphosphate hydrolases"/>
    <property type="match status" value="1"/>
</dbReference>
<keyword evidence="6 7" id="KW-0472">Membrane</keyword>
<dbReference type="InterPro" id="IPR027417">
    <property type="entry name" value="P-loop_NTPase"/>
</dbReference>
<dbReference type="InterPro" id="IPR039421">
    <property type="entry name" value="Type_1_exporter"/>
</dbReference>
<evidence type="ECO:0000256" key="6">
    <source>
        <dbReference type="ARBA" id="ARBA00023136"/>
    </source>
</evidence>
<proteinExistence type="predicted"/>
<feature type="domain" description="ABC transporter" evidence="8">
    <location>
        <begin position="360"/>
        <end position="596"/>
    </location>
</feature>
<evidence type="ECO:0000259" key="8">
    <source>
        <dbReference type="PROSITE" id="PS50893"/>
    </source>
</evidence>
<accession>A0ABU0PB97</accession>
<dbReference type="PANTHER" id="PTHR24221:SF654">
    <property type="entry name" value="ATP-BINDING CASSETTE SUB-FAMILY B MEMBER 6"/>
    <property type="match status" value="1"/>
</dbReference>
<feature type="transmembrane region" description="Helical" evidence="7">
    <location>
        <begin position="79"/>
        <end position="105"/>
    </location>
</feature>
<dbReference type="Pfam" id="PF00005">
    <property type="entry name" value="ABC_tran"/>
    <property type="match status" value="1"/>
</dbReference>
<reference evidence="10 11" key="1">
    <citation type="submission" date="2023-07" db="EMBL/GenBank/DDBJ databases">
        <title>Comparative genomics of wheat-associated soil bacteria to identify genetic determinants of phenazine resistance.</title>
        <authorList>
            <person name="Mouncey N."/>
        </authorList>
    </citation>
    <scope>NUCLEOTIDE SEQUENCE [LARGE SCALE GENOMIC DNA]</scope>
    <source>
        <strain evidence="10 11">W2I7</strain>
    </source>
</reference>
<sequence>MSTSPGIPTMLRRLLVVTGANPIAWIAGTVFASLALAALDTIGVAAMVPLMQLVTGETGDSFVIDAAADVLGTTDVNTLLPAVAGLVAVAFILKSIGALVFRWWLIGRTSRVSARASSELMRRFVLSPFAKHRSRAISETYWKITDCTSQAASVLLGVVSLFSDFLVLAAITVVLAVNSPVATLLTVVVFGLLIAITQRVLRPRQLRIGEQTAQASLESWQFLMPALDGFRETRLASSAGTLVDGFRTTQLHRADLNRTRSILAEIPRYFLEVAFILAIIAIAWVLTAIGQGAQVLPVLGLFAAASMRALPTMTRITSNFATVRSGQAGLRILTETLDELSADAPHEEQRRDERRFLGDIQLQNVTFRYEDADAPTIDDLSLRIPADQTTAFVGSSGAGKSTLLDLVLGLLTPTSGTVTSGGRPINEDLAAWYAELGVVPQDVFLTNDTLRANIAFGVAPENVDDERLRSALEMAQLRDLIDQLPEGLGTAVGDRGVRLSGGQRQRVGLARALYREPSVLVLDEATSALDNATEHEIAQTLNTLRGRMTIIVVAHRLSTVRGADELIYLDSGTVAAAGTFDEVKEQNPDFARLVELGKLE</sequence>
<feature type="transmembrane region" description="Helical" evidence="7">
    <location>
        <begin position="181"/>
        <end position="201"/>
    </location>
</feature>
<evidence type="ECO:0000256" key="4">
    <source>
        <dbReference type="ARBA" id="ARBA00022840"/>
    </source>
</evidence>
<dbReference type="PROSITE" id="PS50893">
    <property type="entry name" value="ABC_TRANSPORTER_2"/>
    <property type="match status" value="1"/>
</dbReference>
<evidence type="ECO:0000313" key="10">
    <source>
        <dbReference type="EMBL" id="MDQ0644605.1"/>
    </source>
</evidence>
<evidence type="ECO:0000256" key="1">
    <source>
        <dbReference type="ARBA" id="ARBA00004651"/>
    </source>
</evidence>
<feature type="transmembrane region" description="Helical" evidence="7">
    <location>
        <begin position="14"/>
        <end position="39"/>
    </location>
</feature>
<dbReference type="InterPro" id="IPR036640">
    <property type="entry name" value="ABC1_TM_sf"/>
</dbReference>
<gene>
    <name evidence="10" type="ORF">QFZ46_002765</name>
</gene>
<keyword evidence="11" id="KW-1185">Reference proteome</keyword>
<evidence type="ECO:0000256" key="7">
    <source>
        <dbReference type="SAM" id="Phobius"/>
    </source>
</evidence>
<dbReference type="SUPFAM" id="SSF52540">
    <property type="entry name" value="P-loop containing nucleoside triphosphate hydrolases"/>
    <property type="match status" value="1"/>
</dbReference>
<dbReference type="InterPro" id="IPR003593">
    <property type="entry name" value="AAA+_ATPase"/>
</dbReference>
<dbReference type="EMBL" id="JAUSXK010000001">
    <property type="protein sequence ID" value="MDQ0644605.1"/>
    <property type="molecule type" value="Genomic_DNA"/>
</dbReference>
<comment type="subcellular location">
    <subcellularLocation>
        <location evidence="1">Cell membrane</location>
        <topology evidence="1">Multi-pass membrane protein</topology>
    </subcellularLocation>
</comment>
<protein>
    <submittedName>
        <fullName evidence="10">ABC-type multidrug transport system fused ATPase/permease subunit</fullName>
    </submittedName>
</protein>
<dbReference type="PANTHER" id="PTHR24221">
    <property type="entry name" value="ATP-BINDING CASSETTE SUB-FAMILY B"/>
    <property type="match status" value="1"/>
</dbReference>